<reference evidence="2" key="1">
    <citation type="journal article" date="2022" name="Mol. Ecol. Resour.">
        <title>The genomes of chicory, endive, great burdock and yacon provide insights into Asteraceae palaeo-polyploidization history and plant inulin production.</title>
        <authorList>
            <person name="Fan W."/>
            <person name="Wang S."/>
            <person name="Wang H."/>
            <person name="Wang A."/>
            <person name="Jiang F."/>
            <person name="Liu H."/>
            <person name="Zhao H."/>
            <person name="Xu D."/>
            <person name="Zhang Y."/>
        </authorList>
    </citation>
    <scope>NUCLEOTIDE SEQUENCE [LARGE SCALE GENOMIC DNA]</scope>
    <source>
        <strain evidence="2">cv. Niubang</strain>
    </source>
</reference>
<comment type="caution">
    <text evidence="1">The sequence shown here is derived from an EMBL/GenBank/DDBJ whole genome shotgun (WGS) entry which is preliminary data.</text>
</comment>
<organism evidence="1 2">
    <name type="scientific">Arctium lappa</name>
    <name type="common">Greater burdock</name>
    <name type="synonym">Lappa major</name>
    <dbReference type="NCBI Taxonomy" id="4217"/>
    <lineage>
        <taxon>Eukaryota</taxon>
        <taxon>Viridiplantae</taxon>
        <taxon>Streptophyta</taxon>
        <taxon>Embryophyta</taxon>
        <taxon>Tracheophyta</taxon>
        <taxon>Spermatophyta</taxon>
        <taxon>Magnoliopsida</taxon>
        <taxon>eudicotyledons</taxon>
        <taxon>Gunneridae</taxon>
        <taxon>Pentapetalae</taxon>
        <taxon>asterids</taxon>
        <taxon>campanulids</taxon>
        <taxon>Asterales</taxon>
        <taxon>Asteraceae</taxon>
        <taxon>Carduoideae</taxon>
        <taxon>Cardueae</taxon>
        <taxon>Arctiinae</taxon>
        <taxon>Arctium</taxon>
    </lineage>
</organism>
<keyword evidence="2" id="KW-1185">Reference proteome</keyword>
<dbReference type="EMBL" id="CM042053">
    <property type="protein sequence ID" value="KAI3715282.1"/>
    <property type="molecule type" value="Genomic_DNA"/>
</dbReference>
<reference evidence="1 2" key="2">
    <citation type="journal article" date="2022" name="Mol. Ecol. Resour.">
        <title>The genomes of chicory, endive, great burdock and yacon provide insights into Asteraceae paleo-polyploidization history and plant inulin production.</title>
        <authorList>
            <person name="Fan W."/>
            <person name="Wang S."/>
            <person name="Wang H."/>
            <person name="Wang A."/>
            <person name="Jiang F."/>
            <person name="Liu H."/>
            <person name="Zhao H."/>
            <person name="Xu D."/>
            <person name="Zhang Y."/>
        </authorList>
    </citation>
    <scope>NUCLEOTIDE SEQUENCE [LARGE SCALE GENOMIC DNA]</scope>
    <source>
        <strain evidence="2">cv. Niubang</strain>
    </source>
</reference>
<name>A0ACB9AYF8_ARCLA</name>
<protein>
    <submittedName>
        <fullName evidence="1">Uncharacterized protein</fullName>
    </submittedName>
</protein>
<dbReference type="Proteomes" id="UP001055879">
    <property type="component" value="Linkage Group LG07"/>
</dbReference>
<sequence length="269" mass="30047">MNEFAAIVCSVSHLFAVVWCWMGRLQVVCKLRGSHEKLLPAARLWLGQIQVAFAGRKKGLLGGQFRGSSSIGLILGRVGLFVDQLQRIEGRECAFCSGNPIGLHIVQVGSAHGFAHGNVSSEKFSSHSIFYDALHPPSSLDTTPCTTVSLIPDFTPTRMYHWQRPSSHIFAHSPLSFLPPHTLPSLLLYYLRSLAPDTLIFAATKTPYADILRRNPFSLPSILLPTDRLYPSRVESSDPVTYFIEKSRVGEVEFHLDLDFDRHIMEEKS</sequence>
<evidence type="ECO:0000313" key="1">
    <source>
        <dbReference type="EMBL" id="KAI3715282.1"/>
    </source>
</evidence>
<proteinExistence type="predicted"/>
<evidence type="ECO:0000313" key="2">
    <source>
        <dbReference type="Proteomes" id="UP001055879"/>
    </source>
</evidence>
<accession>A0ACB9AYF8</accession>
<gene>
    <name evidence="1" type="ORF">L6452_22257</name>
</gene>